<name>A0AAD8XZK9_9STRA</name>
<reference evidence="2" key="1">
    <citation type="submission" date="2023-06" db="EMBL/GenBank/DDBJ databases">
        <title>Survivors Of The Sea: Transcriptome response of Skeletonema marinoi to long-term dormancy.</title>
        <authorList>
            <person name="Pinder M.I.M."/>
            <person name="Kourtchenko O."/>
            <person name="Robertson E.K."/>
            <person name="Larsson T."/>
            <person name="Maumus F."/>
            <person name="Osuna-Cruz C.M."/>
            <person name="Vancaester E."/>
            <person name="Stenow R."/>
            <person name="Vandepoele K."/>
            <person name="Ploug H."/>
            <person name="Bruchert V."/>
            <person name="Godhe A."/>
            <person name="Topel M."/>
        </authorList>
    </citation>
    <scope>NUCLEOTIDE SEQUENCE</scope>
    <source>
        <strain evidence="2">R05AC</strain>
    </source>
</reference>
<evidence type="ECO:0000256" key="1">
    <source>
        <dbReference type="SAM" id="MobiDB-lite"/>
    </source>
</evidence>
<feature type="compositionally biased region" description="Polar residues" evidence="1">
    <location>
        <begin position="153"/>
        <end position="163"/>
    </location>
</feature>
<feature type="region of interest" description="Disordered" evidence="1">
    <location>
        <begin position="128"/>
        <end position="231"/>
    </location>
</feature>
<evidence type="ECO:0000313" key="2">
    <source>
        <dbReference type="EMBL" id="KAK1736519.1"/>
    </source>
</evidence>
<dbReference type="EMBL" id="JATAAI010000028">
    <property type="protein sequence ID" value="KAK1736519.1"/>
    <property type="molecule type" value="Genomic_DNA"/>
</dbReference>
<feature type="compositionally biased region" description="Low complexity" evidence="1">
    <location>
        <begin position="178"/>
        <end position="201"/>
    </location>
</feature>
<keyword evidence="3" id="KW-1185">Reference proteome</keyword>
<feature type="region of interest" description="Disordered" evidence="1">
    <location>
        <begin position="1"/>
        <end position="54"/>
    </location>
</feature>
<dbReference type="AlphaFoldDB" id="A0AAD8XZK9"/>
<organism evidence="2 3">
    <name type="scientific">Skeletonema marinoi</name>
    <dbReference type="NCBI Taxonomy" id="267567"/>
    <lineage>
        <taxon>Eukaryota</taxon>
        <taxon>Sar</taxon>
        <taxon>Stramenopiles</taxon>
        <taxon>Ochrophyta</taxon>
        <taxon>Bacillariophyta</taxon>
        <taxon>Coscinodiscophyceae</taxon>
        <taxon>Thalassiosirophycidae</taxon>
        <taxon>Thalassiosirales</taxon>
        <taxon>Skeletonemataceae</taxon>
        <taxon>Skeletonema</taxon>
        <taxon>Skeletonema marinoi-dohrnii complex</taxon>
    </lineage>
</organism>
<feature type="compositionally biased region" description="Pro residues" evidence="1">
    <location>
        <begin position="168"/>
        <end position="177"/>
    </location>
</feature>
<evidence type="ECO:0000313" key="3">
    <source>
        <dbReference type="Proteomes" id="UP001224775"/>
    </source>
</evidence>
<accession>A0AAD8XZK9</accession>
<sequence>MSDIDRPRSRRIQLLRRSNQHSSGEALGVEEGYGLGSDPRMDPIDRHGHSKSTTTPLGLLYQMVQYSQSTWRFSDESNPLRFHADYISGWDEDFLQQLLDGGDGDVDSQVNFRAGTCSGTLISPFGECGGPSPPSASPTKSPTKYPSTLPTKNPTASPSKNPTKTPVQPSPSAPPSNSPTSSPVKSTSPSKNPTPSPFKKSNVVPSEVDKPPLQEPNTLTFQKGVDGPRGLRSCEEGDSMKVHEDEEHEVRCCKEQEFNGGGWSSKCGDFDEWIKGRSKIDGECHYLSFWDAFDLCNDADGRLCTKEEVENSCVKGTGCSYDRELVWTCTEEEGDCTESAECCGGQCHQGGYCLEDVEFLDQKVHLF</sequence>
<proteinExistence type="predicted"/>
<dbReference type="PANTHER" id="PTHR33683">
    <property type="entry name" value="1, PUTATIVE-RELATED"/>
    <property type="match status" value="1"/>
</dbReference>
<feature type="compositionally biased region" description="Low complexity" evidence="1">
    <location>
        <begin position="137"/>
        <end position="152"/>
    </location>
</feature>
<dbReference type="PANTHER" id="PTHR33683:SF46">
    <property type="entry name" value="SUSHI DOMAIN-CONTAINING PROTEIN"/>
    <property type="match status" value="1"/>
</dbReference>
<protein>
    <submittedName>
        <fullName evidence="2">Uncharacterized protein</fullName>
    </submittedName>
</protein>
<dbReference type="Proteomes" id="UP001224775">
    <property type="component" value="Unassembled WGS sequence"/>
</dbReference>
<comment type="caution">
    <text evidence="2">The sequence shown here is derived from an EMBL/GenBank/DDBJ whole genome shotgun (WGS) entry which is preliminary data.</text>
</comment>
<gene>
    <name evidence="2" type="ORF">QTG54_012541</name>
</gene>